<evidence type="ECO:0000256" key="1">
    <source>
        <dbReference type="SAM" id="MobiDB-lite"/>
    </source>
</evidence>
<name>A0A250XKB1_9CHLO</name>
<gene>
    <name evidence="2" type="ORF">CEUSTIGMA_g10666.t1</name>
</gene>
<comment type="caution">
    <text evidence="2">The sequence shown here is derived from an EMBL/GenBank/DDBJ whole genome shotgun (WGS) entry which is preliminary data.</text>
</comment>
<proteinExistence type="predicted"/>
<dbReference type="Proteomes" id="UP000232323">
    <property type="component" value="Unassembled WGS sequence"/>
</dbReference>
<keyword evidence="3" id="KW-1185">Reference proteome</keyword>
<feature type="compositionally biased region" description="Polar residues" evidence="1">
    <location>
        <begin position="14"/>
        <end position="42"/>
    </location>
</feature>
<evidence type="ECO:0000313" key="3">
    <source>
        <dbReference type="Proteomes" id="UP000232323"/>
    </source>
</evidence>
<accession>A0A250XKB1</accession>
<evidence type="ECO:0000313" key="2">
    <source>
        <dbReference type="EMBL" id="GAX83240.1"/>
    </source>
</evidence>
<reference evidence="2 3" key="1">
    <citation type="submission" date="2017-08" db="EMBL/GenBank/DDBJ databases">
        <title>Acidophilic green algal genome provides insights into adaptation to an acidic environment.</title>
        <authorList>
            <person name="Hirooka S."/>
            <person name="Hirose Y."/>
            <person name="Kanesaki Y."/>
            <person name="Higuchi S."/>
            <person name="Fujiwara T."/>
            <person name="Onuma R."/>
            <person name="Era A."/>
            <person name="Ohbayashi R."/>
            <person name="Uzuka A."/>
            <person name="Nozaki H."/>
            <person name="Yoshikawa H."/>
            <person name="Miyagishima S.Y."/>
        </authorList>
    </citation>
    <scope>NUCLEOTIDE SEQUENCE [LARGE SCALE GENOMIC DNA]</scope>
    <source>
        <strain evidence="2 3">NIES-2499</strain>
    </source>
</reference>
<feature type="region of interest" description="Disordered" evidence="1">
    <location>
        <begin position="12"/>
        <end position="50"/>
    </location>
</feature>
<dbReference type="EMBL" id="BEGY01000094">
    <property type="protein sequence ID" value="GAX83240.1"/>
    <property type="molecule type" value="Genomic_DNA"/>
</dbReference>
<dbReference type="AlphaFoldDB" id="A0A250XKB1"/>
<sequence>MTISSMELQHEASAISSCAEQGADTSTAPLPHSVGNSVNPQGASGDDASRRFIMPPTRRFCAHQQQVSSTMIEAFAVVVKETKGGHEVDVGSHTSLAELQVQPLQVVPSKLTSSRPPSPAAVRAYAEYLGMDGVRDQDLFYIAQLALLAELPPSCTVHFFM</sequence>
<protein>
    <submittedName>
        <fullName evidence="2">Uncharacterized protein</fullName>
    </submittedName>
</protein>
<organism evidence="2 3">
    <name type="scientific">Chlamydomonas eustigma</name>
    <dbReference type="NCBI Taxonomy" id="1157962"/>
    <lineage>
        <taxon>Eukaryota</taxon>
        <taxon>Viridiplantae</taxon>
        <taxon>Chlorophyta</taxon>
        <taxon>core chlorophytes</taxon>
        <taxon>Chlorophyceae</taxon>
        <taxon>CS clade</taxon>
        <taxon>Chlamydomonadales</taxon>
        <taxon>Chlamydomonadaceae</taxon>
        <taxon>Chlamydomonas</taxon>
    </lineage>
</organism>